<protein>
    <recommendedName>
        <fullName evidence="1">TipAS antibiotic-recognition domain-containing protein</fullName>
    </recommendedName>
</protein>
<dbReference type="Proteomes" id="UP001232445">
    <property type="component" value="Unassembled WGS sequence"/>
</dbReference>
<dbReference type="RefSeq" id="WP_307342262.1">
    <property type="nucleotide sequence ID" value="NZ_JAUSUQ010000014.1"/>
</dbReference>
<reference evidence="2 3" key="1">
    <citation type="submission" date="2023-07" db="EMBL/GenBank/DDBJ databases">
        <title>Genomic Encyclopedia of Type Strains, Phase IV (KMG-IV): sequencing the most valuable type-strain genomes for metagenomic binning, comparative biology and taxonomic classification.</title>
        <authorList>
            <person name="Goeker M."/>
        </authorList>
    </citation>
    <scope>NUCLEOTIDE SEQUENCE [LARGE SCALE GENOMIC DNA]</scope>
    <source>
        <strain evidence="2 3">DSM 17740</strain>
    </source>
</reference>
<comment type="caution">
    <text evidence="2">The sequence shown here is derived from an EMBL/GenBank/DDBJ whole genome shotgun (WGS) entry which is preliminary data.</text>
</comment>
<proteinExistence type="predicted"/>
<evidence type="ECO:0000259" key="1">
    <source>
        <dbReference type="Pfam" id="PF07739"/>
    </source>
</evidence>
<sequence>MTLKKREQLDAVLKALDHALHVFEAGEEIDWEVFVALILSIQKEKQHKEWLQRWLDKESVDQLFNISDQEQIKFSKQYVEMMRDFKQSMDKDPGAPEVQELVHRYLQLTNDVIQTDSKAFKQLVDKIEEIKEDEWDKELFFNPYSPELETFMNEAIRIYIENNQPHHGDLTPLPSKKKDDLV</sequence>
<dbReference type="SUPFAM" id="SSF89082">
    <property type="entry name" value="Antibiotic binding domain of TipA-like multidrug resistance regulators"/>
    <property type="match status" value="1"/>
</dbReference>
<evidence type="ECO:0000313" key="3">
    <source>
        <dbReference type="Proteomes" id="UP001232445"/>
    </source>
</evidence>
<gene>
    <name evidence="2" type="ORF">J2S00_003329</name>
</gene>
<name>A0ABU0CW04_9BACI</name>
<evidence type="ECO:0000313" key="2">
    <source>
        <dbReference type="EMBL" id="MDQ0340514.1"/>
    </source>
</evidence>
<accession>A0ABU0CW04</accession>
<feature type="domain" description="TipAS antibiotic-recognition" evidence="1">
    <location>
        <begin position="49"/>
        <end position="159"/>
    </location>
</feature>
<dbReference type="Pfam" id="PF07739">
    <property type="entry name" value="TipAS"/>
    <property type="match status" value="1"/>
</dbReference>
<keyword evidence="3" id="KW-1185">Reference proteome</keyword>
<dbReference type="InterPro" id="IPR036244">
    <property type="entry name" value="TipA-like_antibiotic-bd"/>
</dbReference>
<dbReference type="Gene3D" id="6.10.250.360">
    <property type="match status" value="1"/>
</dbReference>
<dbReference type="InterPro" id="IPR012925">
    <property type="entry name" value="TipAS_dom"/>
</dbReference>
<dbReference type="EMBL" id="JAUSUQ010000014">
    <property type="protein sequence ID" value="MDQ0340514.1"/>
    <property type="molecule type" value="Genomic_DNA"/>
</dbReference>
<organism evidence="2 3">
    <name type="scientific">Caldalkalibacillus uzonensis</name>
    <dbReference type="NCBI Taxonomy" id="353224"/>
    <lineage>
        <taxon>Bacteria</taxon>
        <taxon>Bacillati</taxon>
        <taxon>Bacillota</taxon>
        <taxon>Bacilli</taxon>
        <taxon>Bacillales</taxon>
        <taxon>Bacillaceae</taxon>
        <taxon>Caldalkalibacillus</taxon>
    </lineage>
</organism>